<dbReference type="InterPro" id="IPR017937">
    <property type="entry name" value="Thioredoxin_CS"/>
</dbReference>
<dbReference type="InterPro" id="IPR013740">
    <property type="entry name" value="Redoxin"/>
</dbReference>
<keyword evidence="2" id="KW-0201">Cytochrome c-type biogenesis</keyword>
<gene>
    <name evidence="7" type="ORF">ES675_04330</name>
</gene>
<keyword evidence="3" id="KW-1015">Disulfide bond</keyword>
<dbReference type="GO" id="GO:0030313">
    <property type="term" value="C:cell envelope"/>
    <property type="evidence" value="ECO:0007669"/>
    <property type="project" value="UniProtKB-SubCell"/>
</dbReference>
<accession>A0A5D0R1G3</accession>
<dbReference type="InterPro" id="IPR050553">
    <property type="entry name" value="Thioredoxin_ResA/DsbE_sf"/>
</dbReference>
<protein>
    <submittedName>
        <fullName evidence="7">TlpA family protein disulfide reductase</fullName>
    </submittedName>
</protein>
<dbReference type="EMBL" id="VSKL01000001">
    <property type="protein sequence ID" value="TYB75360.1"/>
    <property type="molecule type" value="Genomic_DNA"/>
</dbReference>
<keyword evidence="4" id="KW-0676">Redox-active center</keyword>
<dbReference type="InterPro" id="IPR036249">
    <property type="entry name" value="Thioredoxin-like_sf"/>
</dbReference>
<comment type="subcellular location">
    <subcellularLocation>
        <location evidence="1">Cell envelope</location>
    </subcellularLocation>
</comment>
<proteinExistence type="predicted"/>
<dbReference type="PANTHER" id="PTHR42852:SF6">
    <property type="entry name" value="THIOL:DISULFIDE INTERCHANGE PROTEIN DSBE"/>
    <property type="match status" value="1"/>
</dbReference>
<dbReference type="Proteomes" id="UP000324358">
    <property type="component" value="Unassembled WGS sequence"/>
</dbReference>
<dbReference type="CDD" id="cd02966">
    <property type="entry name" value="TlpA_like_family"/>
    <property type="match status" value="1"/>
</dbReference>
<keyword evidence="8" id="KW-1185">Reference proteome</keyword>
<sequence length="440" mass="50683">MKLIIMKNPLFLLCLFVSFATFAQHHIQGQFSPAESFNFALLYHVTPTGTNYVEQAKTDTDGNWSIDLDADSEIGIYKIVYATPVEDNNFDVFYNGKESISLLFDVETGLHFTASEENKLWQTYTDSILKINSSIGRYYMSQKTDSSEITAIFKNLKSTQDFYEKESTDMMISPFVKSNKTYIPSTYEDVSSYSLNLKKHYFDYMDFSNPLLQSSDFLNERVTAYVFAMPEDANYYKMAVDDVVKATNDTDEAKIMVLENLWKIMIDKQQPDVANYISDTYLLPLAKTFNRTYLLETLEDYNKSAIGKKAMDFNFTYLENSKVIKTNLHSFNTKKSTLLIFWSSGCGHCLEELPKVKTLMAQHPEITVLAYALEDGVRNWNQTIEHFPSFIHTYDLKKWDSPLIKAYGVSATPSYFVLDSDKVILAKPEHVEDLETYFNE</sequence>
<evidence type="ECO:0000256" key="4">
    <source>
        <dbReference type="ARBA" id="ARBA00023284"/>
    </source>
</evidence>
<reference evidence="7 8" key="1">
    <citation type="submission" date="2019-08" db="EMBL/GenBank/DDBJ databases">
        <title>Genomes of Antarctic Bizionia species.</title>
        <authorList>
            <person name="Bowman J.P."/>
        </authorList>
    </citation>
    <scope>NUCLEOTIDE SEQUENCE [LARGE SCALE GENOMIC DNA]</scope>
    <source>
        <strain evidence="7 8">APA-1</strain>
    </source>
</reference>
<dbReference type="PANTHER" id="PTHR42852">
    <property type="entry name" value="THIOL:DISULFIDE INTERCHANGE PROTEIN DSBE"/>
    <property type="match status" value="1"/>
</dbReference>
<feature type="domain" description="Thioredoxin" evidence="6">
    <location>
        <begin position="304"/>
        <end position="440"/>
    </location>
</feature>
<name>A0A5D0R1G3_9FLAO</name>
<evidence type="ECO:0000259" key="6">
    <source>
        <dbReference type="PROSITE" id="PS51352"/>
    </source>
</evidence>
<evidence type="ECO:0000256" key="2">
    <source>
        <dbReference type="ARBA" id="ARBA00022748"/>
    </source>
</evidence>
<evidence type="ECO:0000313" key="8">
    <source>
        <dbReference type="Proteomes" id="UP000324358"/>
    </source>
</evidence>
<dbReference type="PROSITE" id="PS51352">
    <property type="entry name" value="THIOREDOXIN_2"/>
    <property type="match status" value="1"/>
</dbReference>
<evidence type="ECO:0000313" key="7">
    <source>
        <dbReference type="EMBL" id="TYB75360.1"/>
    </source>
</evidence>
<dbReference type="OrthoDB" id="6399635at2"/>
<dbReference type="SUPFAM" id="SSF52833">
    <property type="entry name" value="Thioredoxin-like"/>
    <property type="match status" value="1"/>
</dbReference>
<dbReference type="Pfam" id="PF08534">
    <property type="entry name" value="Redoxin"/>
    <property type="match status" value="1"/>
</dbReference>
<evidence type="ECO:0000256" key="5">
    <source>
        <dbReference type="SAM" id="SignalP"/>
    </source>
</evidence>
<comment type="caution">
    <text evidence="7">The sequence shown here is derived from an EMBL/GenBank/DDBJ whole genome shotgun (WGS) entry which is preliminary data.</text>
</comment>
<dbReference type="PROSITE" id="PS00194">
    <property type="entry name" value="THIOREDOXIN_1"/>
    <property type="match status" value="1"/>
</dbReference>
<dbReference type="AlphaFoldDB" id="A0A5D0R1G3"/>
<keyword evidence="5" id="KW-0732">Signal</keyword>
<feature type="signal peptide" evidence="5">
    <location>
        <begin position="1"/>
        <end position="23"/>
    </location>
</feature>
<dbReference type="GO" id="GO:0017004">
    <property type="term" value="P:cytochrome complex assembly"/>
    <property type="evidence" value="ECO:0007669"/>
    <property type="project" value="UniProtKB-KW"/>
</dbReference>
<feature type="chain" id="PRO_5022998645" evidence="5">
    <location>
        <begin position="24"/>
        <end position="440"/>
    </location>
</feature>
<organism evidence="7 8">
    <name type="scientific">Bizionia algoritergicola</name>
    <dbReference type="NCBI Taxonomy" id="291187"/>
    <lineage>
        <taxon>Bacteria</taxon>
        <taxon>Pseudomonadati</taxon>
        <taxon>Bacteroidota</taxon>
        <taxon>Flavobacteriia</taxon>
        <taxon>Flavobacteriales</taxon>
        <taxon>Flavobacteriaceae</taxon>
        <taxon>Bizionia</taxon>
    </lineage>
</organism>
<evidence type="ECO:0000256" key="3">
    <source>
        <dbReference type="ARBA" id="ARBA00023157"/>
    </source>
</evidence>
<dbReference type="Gene3D" id="3.40.30.10">
    <property type="entry name" value="Glutaredoxin"/>
    <property type="match status" value="1"/>
</dbReference>
<evidence type="ECO:0000256" key="1">
    <source>
        <dbReference type="ARBA" id="ARBA00004196"/>
    </source>
</evidence>
<dbReference type="InterPro" id="IPR013766">
    <property type="entry name" value="Thioredoxin_domain"/>
</dbReference>